<dbReference type="InterPro" id="IPR007822">
    <property type="entry name" value="LANC-like"/>
</dbReference>
<comment type="caution">
    <text evidence="2">The sequence shown here is derived from an EMBL/GenBank/DDBJ whole genome shotgun (WGS) entry which is preliminary data.</text>
</comment>
<evidence type="ECO:0000313" key="5">
    <source>
        <dbReference type="Proteomes" id="UP000275024"/>
    </source>
</evidence>
<accession>A0A3A9WXZ6</accession>
<dbReference type="Pfam" id="PF05147">
    <property type="entry name" value="LANC_like"/>
    <property type="match status" value="1"/>
</dbReference>
<feature type="binding site" evidence="1">
    <location>
        <position position="285"/>
    </location>
    <ligand>
        <name>Zn(2+)</name>
        <dbReference type="ChEBI" id="CHEBI:29105"/>
    </ligand>
</feature>
<dbReference type="SUPFAM" id="SSF158745">
    <property type="entry name" value="LanC-like"/>
    <property type="match status" value="1"/>
</dbReference>
<sequence length="357" mass="37446">MTAPITVPRTQDLSEGTLGVALLHIERGDLAVARSSLTRAVAGGVSAGGNASLFHGAPALEFVLSRAGHVRHDVRDAVDRVVAARLAAARRRQAAGALPHLAEFDLIRGLTGLGALLLTRGPASPLLKDVLAYLVSLARPVRIGGQELPGWWSQAGPADEEMDGGHGNNGVAHGITGPLAMLSLAVQHDVQVPGQHDAIEVFARWLDAYGCCYWITHHQLSAEATHVPEPARPSWCYGRIGIARAQQLAGIALNDPARRLAAEDTVASTLADPALLALVTDASLCHGWTGLLTVARAVAADSPTPDRFVTPIGDLTERLAADLDRLSKPGFMEGRAGARLALDGTDATGWTRALLIT</sequence>
<dbReference type="AlphaFoldDB" id="A0A3A9WXZ6"/>
<proteinExistence type="predicted"/>
<keyword evidence="1" id="KW-0479">Metal-binding</keyword>
<protein>
    <submittedName>
        <fullName evidence="2">Lanthionine synthetase</fullName>
    </submittedName>
</protein>
<feature type="binding site" evidence="1">
    <location>
        <position position="286"/>
    </location>
    <ligand>
        <name>Zn(2+)</name>
        <dbReference type="ChEBI" id="CHEBI:29105"/>
    </ligand>
</feature>
<dbReference type="SMART" id="SM01260">
    <property type="entry name" value="LANC_like"/>
    <property type="match status" value="1"/>
</dbReference>
<evidence type="ECO:0000313" key="2">
    <source>
        <dbReference type="EMBL" id="RKN11057.1"/>
    </source>
</evidence>
<dbReference type="EMBL" id="RBDX01000004">
    <property type="protein sequence ID" value="RKN11057.1"/>
    <property type="molecule type" value="Genomic_DNA"/>
</dbReference>
<dbReference type="InterPro" id="IPR033889">
    <property type="entry name" value="LanC"/>
</dbReference>
<dbReference type="RefSeq" id="WP_120696324.1">
    <property type="nucleotide sequence ID" value="NZ_RBDX01000004.1"/>
</dbReference>
<gene>
    <name evidence="3" type="ORF">D7318_08920</name>
    <name evidence="2" type="ORF">D7319_08065</name>
</gene>
<dbReference type="CDD" id="cd04793">
    <property type="entry name" value="LanC"/>
    <property type="match status" value="1"/>
</dbReference>
<dbReference type="Proteomes" id="UP000268652">
    <property type="component" value="Unassembled WGS sequence"/>
</dbReference>
<dbReference type="PRINTS" id="PR01955">
    <property type="entry name" value="LANCFRANKIA"/>
</dbReference>
<keyword evidence="4" id="KW-1185">Reference proteome</keyword>
<name>A0A3A9WXZ6_9ACTN</name>
<feature type="binding site" evidence="1">
    <location>
        <position position="236"/>
    </location>
    <ligand>
        <name>Zn(2+)</name>
        <dbReference type="ChEBI" id="CHEBI:29105"/>
    </ligand>
</feature>
<dbReference type="OrthoDB" id="1882482at2"/>
<keyword evidence="1" id="KW-0862">Zinc</keyword>
<dbReference type="GO" id="GO:0031179">
    <property type="term" value="P:peptide modification"/>
    <property type="evidence" value="ECO:0007669"/>
    <property type="project" value="InterPro"/>
</dbReference>
<reference evidence="4 5" key="1">
    <citation type="submission" date="2018-09" db="EMBL/GenBank/DDBJ databases">
        <title>Streptomyces sp. nov. DS1-2, an endophytic actinomycete isolated from roots of Dendrobium scabrilingue.</title>
        <authorList>
            <person name="Kuncharoen N."/>
            <person name="Kudo T."/>
            <person name="Ohkuma M."/>
            <person name="Yuki M."/>
            <person name="Tanasupawat S."/>
        </authorList>
    </citation>
    <scope>NUCLEOTIDE SEQUENCE [LARGE SCALE GENOMIC DNA]</scope>
    <source>
        <strain evidence="2 5">AZ1-7</strain>
        <strain evidence="3 4">DS1-2</strain>
    </source>
</reference>
<dbReference type="EMBL" id="RBDY01000004">
    <property type="protein sequence ID" value="RKN25320.1"/>
    <property type="molecule type" value="Genomic_DNA"/>
</dbReference>
<dbReference type="Gene3D" id="1.50.10.20">
    <property type="match status" value="1"/>
</dbReference>
<evidence type="ECO:0000313" key="3">
    <source>
        <dbReference type="EMBL" id="RKN25320.1"/>
    </source>
</evidence>
<dbReference type="Proteomes" id="UP000275024">
    <property type="component" value="Unassembled WGS sequence"/>
</dbReference>
<evidence type="ECO:0000313" key="4">
    <source>
        <dbReference type="Proteomes" id="UP000268652"/>
    </source>
</evidence>
<dbReference type="GO" id="GO:0046872">
    <property type="term" value="F:metal ion binding"/>
    <property type="evidence" value="ECO:0007669"/>
    <property type="project" value="UniProtKB-KW"/>
</dbReference>
<dbReference type="PRINTS" id="PR01950">
    <property type="entry name" value="LANCSUPER"/>
</dbReference>
<organism evidence="2 5">
    <name type="scientific">Streptomyces radicis</name>
    <dbReference type="NCBI Taxonomy" id="1750517"/>
    <lineage>
        <taxon>Bacteria</taxon>
        <taxon>Bacillati</taxon>
        <taxon>Actinomycetota</taxon>
        <taxon>Actinomycetes</taxon>
        <taxon>Kitasatosporales</taxon>
        <taxon>Streptomycetaceae</taxon>
        <taxon>Streptomyces</taxon>
    </lineage>
</organism>
<evidence type="ECO:0000256" key="1">
    <source>
        <dbReference type="PIRSR" id="PIRSR607822-1"/>
    </source>
</evidence>